<comment type="similarity">
    <text evidence="1">Belongs to the stealth family.</text>
</comment>
<feature type="domain" description="Stealth protein CR2 conserved region 2" evidence="4">
    <location>
        <begin position="223"/>
        <end position="336"/>
    </location>
</feature>
<evidence type="ECO:0000256" key="1">
    <source>
        <dbReference type="ARBA" id="ARBA00007583"/>
    </source>
</evidence>
<keyword evidence="2 7" id="KW-0808">Transferase</keyword>
<dbReference type="InterPro" id="IPR021520">
    <property type="entry name" value="Stealth_CR2"/>
</dbReference>
<dbReference type="InterPro" id="IPR031358">
    <property type="entry name" value="Stealth_CR1"/>
</dbReference>
<evidence type="ECO:0000259" key="6">
    <source>
        <dbReference type="Pfam" id="PF17103"/>
    </source>
</evidence>
<sequence length="692" mass="79015">MRLHEEPKRWSSRSPRRRPIAILLLVCSLMGLSVLYIDNSRLARQAHHSIHSIGRRGLDGQQFFVTEVDEKTTGVDEDVREQSPAELESETRILADDVIPVRSQIQSTTDPNWIHPPDTEAFPSYEKYTALVDQAYSLPDLVYIPLEEAVKDDVLHGWEAEWLVNVTYDPQRWGLFQEPRIDFVYTWVNGSEKAFQDTKHPYELNSTLNDKEGAWISSHGENRYRDWDELKYSVRSVQKYAPFKNKIQVLVNSLGTAEANATKQVPTWLSGSAGNAFEVLTQEDYFEHDKKGCLPTFNSISIENQLHNTDSRVDRLFALSDDMLLGRPHAASDLYSPLFGPLLAFKTNTYNTLHKPNEADAKRFGEKPWLIYTSWLLNRRFGARKRKGQAHFGHSLSRRITREAMQSFPGPELLSACSRFRGDFGFQLYTWFATFHYTIERHREALLWSYLIHRSDPDQDGYLSWDERQQVVKDLEEGLQNESKSSFRARNFYHYSDILEDAGLEPPKVNLDILWTSMDGPAMIKDADCFAFDVNECLAPGFSAEDLYSHRDTPAFSTAAMLDRVARQQPECGDCLIKILLHKVGKGFGPLLPNADAQPKAYQTVVKALMRYQYVISEPDGLFVMVTDAEQVENTLIKRLVAKKKKVGQLCLNDDVSSTDESDVQALQSTMKALFEGLLPDASQFEAKEEIG</sequence>
<name>A0A8H6VN21_9PEZI</name>
<organism evidence="7 8">
    <name type="scientific">Pseudocercospora fuligena</name>
    <dbReference type="NCBI Taxonomy" id="685502"/>
    <lineage>
        <taxon>Eukaryota</taxon>
        <taxon>Fungi</taxon>
        <taxon>Dikarya</taxon>
        <taxon>Ascomycota</taxon>
        <taxon>Pezizomycotina</taxon>
        <taxon>Dothideomycetes</taxon>
        <taxon>Dothideomycetidae</taxon>
        <taxon>Mycosphaerellales</taxon>
        <taxon>Mycosphaerellaceae</taxon>
        <taxon>Pseudocercospora</taxon>
    </lineage>
</organism>
<reference evidence="7" key="1">
    <citation type="submission" date="2020-04" db="EMBL/GenBank/DDBJ databases">
        <title>Draft genome resource of the tomato pathogen Pseudocercospora fuligena.</title>
        <authorList>
            <person name="Zaccaron A."/>
        </authorList>
    </citation>
    <scope>NUCLEOTIDE SEQUENCE</scope>
    <source>
        <strain evidence="7">PF001</strain>
    </source>
</reference>
<dbReference type="PANTHER" id="PTHR24045">
    <property type="match status" value="1"/>
</dbReference>
<feature type="transmembrane region" description="Helical" evidence="3">
    <location>
        <begin position="20"/>
        <end position="37"/>
    </location>
</feature>
<dbReference type="PANTHER" id="PTHR24045:SF0">
    <property type="entry name" value="N-ACETYLGLUCOSAMINE-1-PHOSPHOTRANSFERASE SUBUNITS ALPHA_BETA"/>
    <property type="match status" value="1"/>
</dbReference>
<evidence type="ECO:0000256" key="3">
    <source>
        <dbReference type="SAM" id="Phobius"/>
    </source>
</evidence>
<dbReference type="EMBL" id="JABCIY010000027">
    <property type="protein sequence ID" value="KAF7196302.1"/>
    <property type="molecule type" value="Genomic_DNA"/>
</dbReference>
<keyword evidence="3" id="KW-0472">Membrane</keyword>
<proteinExistence type="inferred from homology"/>
<comment type="caution">
    <text evidence="7">The sequence shown here is derived from an EMBL/GenBank/DDBJ whole genome shotgun (WGS) entry which is preliminary data.</text>
</comment>
<dbReference type="GO" id="GO:0003976">
    <property type="term" value="F:UDP-N-acetylglucosamine-lysosomal-enzyme N-acetylglucosaminephosphotransferase activity"/>
    <property type="evidence" value="ECO:0007669"/>
    <property type="project" value="TreeGrafter"/>
</dbReference>
<evidence type="ECO:0000313" key="7">
    <source>
        <dbReference type="EMBL" id="KAF7196302.1"/>
    </source>
</evidence>
<dbReference type="GO" id="GO:0046835">
    <property type="term" value="P:carbohydrate phosphorylation"/>
    <property type="evidence" value="ECO:0007669"/>
    <property type="project" value="TreeGrafter"/>
</dbReference>
<accession>A0A8H6VN21</accession>
<evidence type="ECO:0000313" key="8">
    <source>
        <dbReference type="Proteomes" id="UP000660729"/>
    </source>
</evidence>
<evidence type="ECO:0000259" key="5">
    <source>
        <dbReference type="Pfam" id="PF17101"/>
    </source>
</evidence>
<dbReference type="Pfam" id="PF17103">
    <property type="entry name" value="Stealth_CR4"/>
    <property type="match status" value="1"/>
</dbReference>
<protein>
    <submittedName>
        <fullName evidence="7">3-O-alpha-D-mannopyranosyl-alpha-D-mannopyranose xylosylphosphotransferase</fullName>
    </submittedName>
</protein>
<dbReference type="AlphaFoldDB" id="A0A8H6VN21"/>
<gene>
    <name evidence="7" type="ORF">HII31_02369</name>
</gene>
<evidence type="ECO:0000256" key="2">
    <source>
        <dbReference type="ARBA" id="ARBA00022679"/>
    </source>
</evidence>
<dbReference type="OrthoDB" id="263283at2759"/>
<evidence type="ECO:0000259" key="4">
    <source>
        <dbReference type="Pfam" id="PF11380"/>
    </source>
</evidence>
<dbReference type="Pfam" id="PF17101">
    <property type="entry name" value="Stealth_CR1"/>
    <property type="match status" value="1"/>
</dbReference>
<dbReference type="Proteomes" id="UP000660729">
    <property type="component" value="Unassembled WGS sequence"/>
</dbReference>
<keyword evidence="8" id="KW-1185">Reference proteome</keyword>
<keyword evidence="3" id="KW-1133">Transmembrane helix</keyword>
<dbReference type="GO" id="GO:0005794">
    <property type="term" value="C:Golgi apparatus"/>
    <property type="evidence" value="ECO:0007669"/>
    <property type="project" value="TreeGrafter"/>
</dbReference>
<feature type="domain" description="Stealth protein CR4 conserved region 4" evidence="6">
    <location>
        <begin position="642"/>
        <end position="688"/>
    </location>
</feature>
<keyword evidence="3" id="KW-0812">Transmembrane</keyword>
<dbReference type="InterPro" id="IPR047141">
    <property type="entry name" value="Stealth"/>
</dbReference>
<feature type="domain" description="Stealth protein CR1 conserved region 1" evidence="5">
    <location>
        <begin position="179"/>
        <end position="206"/>
    </location>
</feature>
<dbReference type="Pfam" id="PF11380">
    <property type="entry name" value="Stealth_CR2"/>
    <property type="match status" value="1"/>
</dbReference>
<dbReference type="InterPro" id="IPR031356">
    <property type="entry name" value="Stealth_CR4"/>
</dbReference>